<dbReference type="Proteomes" id="UP001433508">
    <property type="component" value="Unassembled WGS sequence"/>
</dbReference>
<accession>A0ACC3T0V7</accession>
<protein>
    <submittedName>
        <fullName evidence="1">Globin-like protein</fullName>
    </submittedName>
</protein>
<gene>
    <name evidence="1" type="ORF">V1525DRAFT_450493</name>
</gene>
<proteinExistence type="predicted"/>
<reference evidence="2" key="1">
    <citation type="journal article" date="2024" name="Front. Bioeng. Biotechnol.">
        <title>Genome-scale model development and genomic sequencing of the oleaginous clade Lipomyces.</title>
        <authorList>
            <person name="Czajka J.J."/>
            <person name="Han Y."/>
            <person name="Kim J."/>
            <person name="Mondo S.J."/>
            <person name="Hofstad B.A."/>
            <person name="Robles A."/>
            <person name="Haridas S."/>
            <person name="Riley R."/>
            <person name="LaButti K."/>
            <person name="Pangilinan J."/>
            <person name="Andreopoulos W."/>
            <person name="Lipzen A."/>
            <person name="Yan J."/>
            <person name="Wang M."/>
            <person name="Ng V."/>
            <person name="Grigoriev I.V."/>
            <person name="Spatafora J.W."/>
            <person name="Magnuson J.K."/>
            <person name="Baker S.E."/>
            <person name="Pomraning K.R."/>
        </authorList>
    </citation>
    <scope>NUCLEOTIDE SEQUENCE [LARGE SCALE GENOMIC DNA]</scope>
    <source>
        <strain evidence="2">CBS 7786</strain>
    </source>
</reference>
<evidence type="ECO:0000313" key="2">
    <source>
        <dbReference type="Proteomes" id="UP001433508"/>
    </source>
</evidence>
<keyword evidence="2" id="KW-1185">Reference proteome</keyword>
<sequence length="249" mass="27043">MVGIFRKFKSKAKPSEKPASVALAQPPHKRQPTVSTIRPPSLPPLATSPSTSASKRSSASTTKSFSGSTISAFSDASSTATSIASAIPKRPTFKDIKINLTAEDAQAVKKSWTETIGQPPANSISYSSGSPASLFFNQFYQNLFALRPDMEFMFSDIGRQSAALSGIFQATLAMLENVDALDEILLRLGRRHAFVMGIEPEQFELVGVVFIQTLRDRMGDCFTPQIEATWVKIYSYLASKMVAAAFDDA</sequence>
<evidence type="ECO:0000313" key="1">
    <source>
        <dbReference type="EMBL" id="KAK9237526.1"/>
    </source>
</evidence>
<name>A0ACC3T0V7_LIPKO</name>
<organism evidence="1 2">
    <name type="scientific">Lipomyces kononenkoae</name>
    <name type="common">Yeast</name>
    <dbReference type="NCBI Taxonomy" id="34357"/>
    <lineage>
        <taxon>Eukaryota</taxon>
        <taxon>Fungi</taxon>
        <taxon>Dikarya</taxon>
        <taxon>Ascomycota</taxon>
        <taxon>Saccharomycotina</taxon>
        <taxon>Lipomycetes</taxon>
        <taxon>Lipomycetales</taxon>
        <taxon>Lipomycetaceae</taxon>
        <taxon>Lipomyces</taxon>
    </lineage>
</organism>
<dbReference type="EMBL" id="MU971368">
    <property type="protein sequence ID" value="KAK9237526.1"/>
    <property type="molecule type" value="Genomic_DNA"/>
</dbReference>
<comment type="caution">
    <text evidence="1">The sequence shown here is derived from an EMBL/GenBank/DDBJ whole genome shotgun (WGS) entry which is preliminary data.</text>
</comment>